<protein>
    <submittedName>
        <fullName evidence="5">Alpha/beta hydrolase fold</fullName>
    </submittedName>
</protein>
<organism evidence="5 6">
    <name type="scientific">Kytococcus aerolatus</name>
    <dbReference type="NCBI Taxonomy" id="592308"/>
    <lineage>
        <taxon>Bacteria</taxon>
        <taxon>Bacillati</taxon>
        <taxon>Actinomycetota</taxon>
        <taxon>Actinomycetes</taxon>
        <taxon>Micrococcales</taxon>
        <taxon>Kytococcaceae</taxon>
        <taxon>Kytococcus</taxon>
    </lineage>
</organism>
<evidence type="ECO:0000256" key="1">
    <source>
        <dbReference type="ARBA" id="ARBA00010515"/>
    </source>
</evidence>
<dbReference type="GO" id="GO:0016787">
    <property type="term" value="F:hydrolase activity"/>
    <property type="evidence" value="ECO:0007669"/>
    <property type="project" value="UniProtKB-KW"/>
</dbReference>
<dbReference type="Pfam" id="PF20434">
    <property type="entry name" value="BD-FAE"/>
    <property type="match status" value="1"/>
</dbReference>
<dbReference type="PROSITE" id="PS01173">
    <property type="entry name" value="LIPASE_GDXG_HIS"/>
    <property type="match status" value="1"/>
</dbReference>
<dbReference type="InterPro" id="IPR050300">
    <property type="entry name" value="GDXG_lipolytic_enzyme"/>
</dbReference>
<evidence type="ECO:0000256" key="2">
    <source>
        <dbReference type="ARBA" id="ARBA00022801"/>
    </source>
</evidence>
<dbReference type="SUPFAM" id="SSF53474">
    <property type="entry name" value="alpha/beta-Hydrolases"/>
    <property type="match status" value="1"/>
</dbReference>
<feature type="region of interest" description="Disordered" evidence="3">
    <location>
        <begin position="299"/>
        <end position="319"/>
    </location>
</feature>
<feature type="domain" description="BD-FAE-like" evidence="4">
    <location>
        <begin position="73"/>
        <end position="259"/>
    </location>
</feature>
<dbReference type="OrthoDB" id="9803828at2"/>
<proteinExistence type="inferred from homology"/>
<reference evidence="5 6" key="1">
    <citation type="submission" date="2017-06" db="EMBL/GenBank/DDBJ databases">
        <authorList>
            <person name="Kim H.J."/>
            <person name="Triplett B.A."/>
        </authorList>
    </citation>
    <scope>NUCLEOTIDE SEQUENCE [LARGE SCALE GENOMIC DNA]</scope>
    <source>
        <strain evidence="5 6">DSM 22179</strain>
    </source>
</reference>
<accession>A0A212TGP9</accession>
<dbReference type="Proteomes" id="UP000198122">
    <property type="component" value="Unassembled WGS sequence"/>
</dbReference>
<evidence type="ECO:0000259" key="4">
    <source>
        <dbReference type="Pfam" id="PF20434"/>
    </source>
</evidence>
<dbReference type="PANTHER" id="PTHR48081">
    <property type="entry name" value="AB HYDROLASE SUPERFAMILY PROTEIN C4A8.06C"/>
    <property type="match status" value="1"/>
</dbReference>
<dbReference type="AlphaFoldDB" id="A0A212TGP9"/>
<keyword evidence="6" id="KW-1185">Reference proteome</keyword>
<dbReference type="PROSITE" id="PS51257">
    <property type="entry name" value="PROKAR_LIPOPROTEIN"/>
    <property type="match status" value="1"/>
</dbReference>
<dbReference type="RefSeq" id="WP_088818097.1">
    <property type="nucleotide sequence ID" value="NZ_FYEZ01000001.1"/>
</dbReference>
<evidence type="ECO:0000313" key="6">
    <source>
        <dbReference type="Proteomes" id="UP000198122"/>
    </source>
</evidence>
<dbReference type="EMBL" id="FYEZ01000001">
    <property type="protein sequence ID" value="SNC64996.1"/>
    <property type="molecule type" value="Genomic_DNA"/>
</dbReference>
<evidence type="ECO:0000313" key="5">
    <source>
        <dbReference type="EMBL" id="SNC64996.1"/>
    </source>
</evidence>
<dbReference type="InterPro" id="IPR049492">
    <property type="entry name" value="BD-FAE-like_dom"/>
</dbReference>
<sequence>MHIRPAPAALTACAVAVGLALGGCSDPGLPGGESSTHEGARPDPAGGFGEWIAYGDDPRQRVTLWPGEPGGGLLVAVHGGGWVAGSATGYVTEGNAMHDLLARAHEEGWWVAAAEYRYTDEAPWPATAEDVHTAVRTAGQEAREAGAGETVVLLGESAGGHLVALEGVEHPDEVDAVVSFYGMHDLTTPVQQRAATGCEPMEVGAPQIFGGEPETEAEQERALAASPAHRIGPGAPELLLLHGTADCVVPHAQSVQLQEAAERHDVPVELVTLEGLGHGGDDFWRDPAVTGAVSELLAAHAGEPEDAPSPGGAPGRADD</sequence>
<name>A0A212TGP9_9MICO</name>
<dbReference type="InterPro" id="IPR002168">
    <property type="entry name" value="Lipase_GDXG_HIS_AS"/>
</dbReference>
<comment type="similarity">
    <text evidence="1">Belongs to the 'GDXG' lipolytic enzyme family.</text>
</comment>
<dbReference type="Gene3D" id="3.40.50.1820">
    <property type="entry name" value="alpha/beta hydrolase"/>
    <property type="match status" value="1"/>
</dbReference>
<gene>
    <name evidence="5" type="ORF">SAMN05445756_1228</name>
</gene>
<evidence type="ECO:0000256" key="3">
    <source>
        <dbReference type="SAM" id="MobiDB-lite"/>
    </source>
</evidence>
<keyword evidence="2 5" id="KW-0378">Hydrolase</keyword>
<dbReference type="InterPro" id="IPR029058">
    <property type="entry name" value="AB_hydrolase_fold"/>
</dbReference>